<reference evidence="2 3" key="1">
    <citation type="submission" date="2019-03" db="EMBL/GenBank/DDBJ databases">
        <title>Genomic Encyclopedia of Type Strains, Phase IV (KMG-IV): sequencing the most valuable type-strain genomes for metagenomic binning, comparative biology and taxonomic classification.</title>
        <authorList>
            <person name="Goeker M."/>
        </authorList>
    </citation>
    <scope>NUCLEOTIDE SEQUENCE [LARGE SCALE GENOMIC DNA]</scope>
    <source>
        <strain evidence="2 3">DSM 21153</strain>
    </source>
</reference>
<organism evidence="2 3">
    <name type="scientific">Rhodovulum steppense</name>
    <dbReference type="NCBI Taxonomy" id="540251"/>
    <lineage>
        <taxon>Bacteria</taxon>
        <taxon>Pseudomonadati</taxon>
        <taxon>Pseudomonadota</taxon>
        <taxon>Alphaproteobacteria</taxon>
        <taxon>Rhodobacterales</taxon>
        <taxon>Paracoccaceae</taxon>
        <taxon>Rhodovulum</taxon>
    </lineage>
</organism>
<dbReference type="Proteomes" id="UP000295277">
    <property type="component" value="Unassembled WGS sequence"/>
</dbReference>
<evidence type="ECO:0000313" key="3">
    <source>
        <dbReference type="Proteomes" id="UP000295277"/>
    </source>
</evidence>
<feature type="transmembrane region" description="Helical" evidence="1">
    <location>
        <begin position="29"/>
        <end position="47"/>
    </location>
</feature>
<proteinExistence type="predicted"/>
<dbReference type="RefSeq" id="WP_165899133.1">
    <property type="nucleotide sequence ID" value="NZ_SLVM01000004.1"/>
</dbReference>
<dbReference type="EMBL" id="SLVM01000004">
    <property type="protein sequence ID" value="TCM86510.1"/>
    <property type="molecule type" value="Genomic_DNA"/>
</dbReference>
<keyword evidence="1" id="KW-0472">Membrane</keyword>
<gene>
    <name evidence="2" type="ORF">EV216_10459</name>
</gene>
<keyword evidence="3" id="KW-1185">Reference proteome</keyword>
<name>A0A4R1YZ20_9RHOB</name>
<evidence type="ECO:0000313" key="2">
    <source>
        <dbReference type="EMBL" id="TCM86510.1"/>
    </source>
</evidence>
<dbReference type="AlphaFoldDB" id="A0A4R1YZ20"/>
<accession>A0A4R1YZ20</accession>
<keyword evidence="1" id="KW-1133">Transmembrane helix</keyword>
<protein>
    <submittedName>
        <fullName evidence="2">Uncharacterized protein</fullName>
    </submittedName>
</protein>
<keyword evidence="1" id="KW-0812">Transmembrane</keyword>
<comment type="caution">
    <text evidence="2">The sequence shown here is derived from an EMBL/GenBank/DDBJ whole genome shotgun (WGS) entry which is preliminary data.</text>
</comment>
<evidence type="ECO:0000256" key="1">
    <source>
        <dbReference type="SAM" id="Phobius"/>
    </source>
</evidence>
<sequence length="48" mass="4931">MSFALATDLCVLGALGAMAAFWKHDRTEPPSSALVLALVGVGLVVALF</sequence>